<organism evidence="1 2">
    <name type="scientific">Streptomyces pratisoli</name>
    <dbReference type="NCBI Taxonomy" id="3139917"/>
    <lineage>
        <taxon>Bacteria</taxon>
        <taxon>Bacillati</taxon>
        <taxon>Actinomycetota</taxon>
        <taxon>Actinomycetes</taxon>
        <taxon>Kitasatosporales</taxon>
        <taxon>Streptomycetaceae</taxon>
        <taxon>Streptomyces</taxon>
    </lineage>
</organism>
<gene>
    <name evidence="1" type="ORF">WKI58_06925</name>
</gene>
<proteinExistence type="predicted"/>
<evidence type="ECO:0000313" key="2">
    <source>
        <dbReference type="Proteomes" id="UP001375539"/>
    </source>
</evidence>
<dbReference type="EC" id="2.7.11.1" evidence="1"/>
<keyword evidence="2" id="KW-1185">Reference proteome</keyword>
<sequence length="586" mass="59380">MSEVPGGGRDDETLVAGRYRLLGRLGEGGMGVVWRARDELLGRDVAVKEVRAPDALGTTDVRRLYARLEREGWAAARISHRNVVTVYDVASHDGRPWIVMELVRGLSLSEALAAEGPMAPQRAARVGAEVLAALRAAHEAGVLHRDVKPGNVLLANDGRVVLTDFGIAMVEGTSNLTMTGELVGSPEFLAPERALGRTPGPESDLWSLGVLLYATVEGQSPFRQDTPLSTLRAVVDEELPVPRRAGALEPVIAGLLRKDPAERLSAGEAERQLRILGAGGTPRADPPPTAGPQAVTVTSATPATPATPVGVFGPPTPTATTAPSLGTGAPPPERPRRAVVVLIAGIAALLLSIGGLTYALLNNGGLGGNGGRGDKGGGGSATGGSASGGGAASGGGSADGGATDGGPSAPVASSSPPKSGGAATGGHGSATQKPPQSVHVEVHAVHGGYRGACPAPGAAAPSFRATVTVGRTPVSVGYRWVTRSGRSSDGGWKALDFPSGEGKSRQIDHVELTYTPGTTHHDQIRVEVRSPVAARSNWVAFSVTCDEEESPTGTPSSPGYPSDAADGGDGGDGADGGQAAERNGGR</sequence>
<evidence type="ECO:0000313" key="1">
    <source>
        <dbReference type="EMBL" id="MEJ8656259.1"/>
    </source>
</evidence>
<keyword evidence="1" id="KW-0418">Kinase</keyword>
<accession>A0ACC6QD53</accession>
<dbReference type="EMBL" id="JBBKAI010000002">
    <property type="protein sequence ID" value="MEJ8656259.1"/>
    <property type="molecule type" value="Genomic_DNA"/>
</dbReference>
<comment type="caution">
    <text evidence="1">The sequence shown here is derived from an EMBL/GenBank/DDBJ whole genome shotgun (WGS) entry which is preliminary data.</text>
</comment>
<keyword evidence="1" id="KW-0808">Transferase</keyword>
<protein>
    <submittedName>
        <fullName evidence="1">Serine/threonine-protein kinase</fullName>
        <ecNumber evidence="1">2.7.11.1</ecNumber>
    </submittedName>
</protein>
<name>A0ACC6QD53_9ACTN</name>
<reference evidence="1" key="1">
    <citation type="submission" date="2024-03" db="EMBL/GenBank/DDBJ databases">
        <title>Novel Streptomyces species of biotechnological and ecological value are a feature of Machair soil.</title>
        <authorList>
            <person name="Prole J.R."/>
            <person name="Goodfellow M."/>
            <person name="Allenby N."/>
            <person name="Ward A.C."/>
        </authorList>
    </citation>
    <scope>NUCLEOTIDE SEQUENCE</scope>
    <source>
        <strain evidence="1">MS1.AVA.4</strain>
    </source>
</reference>
<dbReference type="Proteomes" id="UP001375539">
    <property type="component" value="Unassembled WGS sequence"/>
</dbReference>